<feature type="coiled-coil region" evidence="1">
    <location>
        <begin position="51"/>
        <end position="85"/>
    </location>
</feature>
<dbReference type="Proteomes" id="UP000323425">
    <property type="component" value="Unassembled WGS sequence"/>
</dbReference>
<proteinExistence type="predicted"/>
<reference evidence="2 3" key="1">
    <citation type="journal article" date="2018" name="Plant Biotechnol. Rep.">
        <title>Diversity and antifungal activity of endophytic bacteria associated with Panax ginseng seedlings.</title>
        <authorList>
            <person name="Park J.M."/>
            <person name="Hong C.E."/>
            <person name="Jo S.H."/>
        </authorList>
    </citation>
    <scope>NUCLEOTIDE SEQUENCE [LARGE SCALE GENOMIC DNA]</scope>
    <source>
        <strain evidence="2 3">PgKB38</strain>
    </source>
</reference>
<sequence length="121" mass="13616">MSEHSVIYLSPSDDPEREWCQDDVWENSVRYNLGTDFDRVTAERDAALASIESADASAQTLHEVIARLQQRLTAADERADFLEGLLWEYVDRDEVTNEWARDWLSAVTAALKPAEGGGDVD</sequence>
<dbReference type="RefSeq" id="WP_150294866.1">
    <property type="nucleotide sequence ID" value="NZ_VTFH01000001.1"/>
</dbReference>
<protein>
    <submittedName>
        <fullName evidence="2">Uncharacterized protein</fullName>
    </submittedName>
</protein>
<dbReference type="EMBL" id="VTFH01000001">
    <property type="protein sequence ID" value="KAA8563251.1"/>
    <property type="molecule type" value="Genomic_DNA"/>
</dbReference>
<accession>A0A5M9J336</accession>
<organism evidence="2 3">
    <name type="scientific">Pseudomonas extremaustralis</name>
    <dbReference type="NCBI Taxonomy" id="359110"/>
    <lineage>
        <taxon>Bacteria</taxon>
        <taxon>Pseudomonadati</taxon>
        <taxon>Pseudomonadota</taxon>
        <taxon>Gammaproteobacteria</taxon>
        <taxon>Pseudomonadales</taxon>
        <taxon>Pseudomonadaceae</taxon>
        <taxon>Pseudomonas</taxon>
    </lineage>
</organism>
<gene>
    <name evidence="2" type="ORF">FX985_03319</name>
</gene>
<evidence type="ECO:0000313" key="2">
    <source>
        <dbReference type="EMBL" id="KAA8563251.1"/>
    </source>
</evidence>
<keyword evidence="1" id="KW-0175">Coiled coil</keyword>
<evidence type="ECO:0000313" key="3">
    <source>
        <dbReference type="Proteomes" id="UP000323425"/>
    </source>
</evidence>
<evidence type="ECO:0000256" key="1">
    <source>
        <dbReference type="SAM" id="Coils"/>
    </source>
</evidence>
<comment type="caution">
    <text evidence="2">The sequence shown here is derived from an EMBL/GenBank/DDBJ whole genome shotgun (WGS) entry which is preliminary data.</text>
</comment>
<name>A0A5M9J336_9PSED</name>
<dbReference type="AlphaFoldDB" id="A0A5M9J336"/>